<dbReference type="AlphaFoldDB" id="A0A840V7M7"/>
<evidence type="ECO:0000256" key="1">
    <source>
        <dbReference type="ARBA" id="ARBA00004606"/>
    </source>
</evidence>
<dbReference type="PANTHER" id="PTHR31042:SF150">
    <property type="entry name" value="OS06G0661900 PROTEIN"/>
    <property type="match status" value="1"/>
</dbReference>
<dbReference type="Proteomes" id="UP000557717">
    <property type="component" value="Unassembled WGS sequence"/>
</dbReference>
<dbReference type="EMBL" id="JACHFD010000033">
    <property type="protein sequence ID" value="MBB5353723.1"/>
    <property type="molecule type" value="Genomic_DNA"/>
</dbReference>
<proteinExistence type="predicted"/>
<dbReference type="Pfam" id="PF02485">
    <property type="entry name" value="Branch"/>
    <property type="match status" value="1"/>
</dbReference>
<dbReference type="InterPro" id="IPR003406">
    <property type="entry name" value="Glyco_trans_14"/>
</dbReference>
<evidence type="ECO:0000256" key="2">
    <source>
        <dbReference type="ARBA" id="ARBA00022676"/>
    </source>
</evidence>
<comment type="caution">
    <text evidence="6">The sequence shown here is derived from an EMBL/GenBank/DDBJ whole genome shotgun (WGS) entry which is preliminary data.</text>
</comment>
<evidence type="ECO:0000313" key="6">
    <source>
        <dbReference type="EMBL" id="MBB5353723.1"/>
    </source>
</evidence>
<dbReference type="PANTHER" id="PTHR31042">
    <property type="entry name" value="CORE-2/I-BRANCHING BETA-1,6-N-ACETYLGLUCOSAMINYLTRANSFERASE FAMILY PROTEIN-RELATED"/>
    <property type="match status" value="1"/>
</dbReference>
<reference evidence="6 7" key="1">
    <citation type="submission" date="2020-08" db="EMBL/GenBank/DDBJ databases">
        <title>Genomic Encyclopedia of Type Strains, Phase IV (KMG-IV): sequencing the most valuable type-strain genomes for metagenomic binning, comparative biology and taxonomic classification.</title>
        <authorList>
            <person name="Goeker M."/>
        </authorList>
    </citation>
    <scope>NUCLEOTIDE SEQUENCE [LARGE SCALE GENOMIC DNA]</scope>
    <source>
        <strain evidence="6 7">YC6886</strain>
    </source>
</reference>
<gene>
    <name evidence="6" type="ORF">HNR46_003984</name>
</gene>
<keyword evidence="2" id="KW-0328">Glycosyltransferase</keyword>
<keyword evidence="4" id="KW-0472">Membrane</keyword>
<protein>
    <submittedName>
        <fullName evidence="6">Uncharacterized protein</fullName>
    </submittedName>
</protein>
<dbReference type="GO" id="GO:0016757">
    <property type="term" value="F:glycosyltransferase activity"/>
    <property type="evidence" value="ECO:0007669"/>
    <property type="project" value="UniProtKB-KW"/>
</dbReference>
<name>A0A840V7M7_9BACT</name>
<dbReference type="GO" id="GO:0016020">
    <property type="term" value="C:membrane"/>
    <property type="evidence" value="ECO:0007669"/>
    <property type="project" value="UniProtKB-SubCell"/>
</dbReference>
<keyword evidence="3" id="KW-0808">Transferase</keyword>
<evidence type="ECO:0000256" key="5">
    <source>
        <dbReference type="ARBA" id="ARBA00023180"/>
    </source>
</evidence>
<evidence type="ECO:0000256" key="3">
    <source>
        <dbReference type="ARBA" id="ARBA00022679"/>
    </source>
</evidence>
<evidence type="ECO:0000256" key="4">
    <source>
        <dbReference type="ARBA" id="ARBA00023136"/>
    </source>
</evidence>
<keyword evidence="5" id="KW-0325">Glycoprotein</keyword>
<comment type="subcellular location">
    <subcellularLocation>
        <location evidence="1">Membrane</location>
        <topology evidence="1">Single-pass type II membrane protein</topology>
    </subcellularLocation>
</comment>
<accession>A0A840V7M7</accession>
<organism evidence="6 7">
    <name type="scientific">Haloferula luteola</name>
    <dbReference type="NCBI Taxonomy" id="595692"/>
    <lineage>
        <taxon>Bacteria</taxon>
        <taxon>Pseudomonadati</taxon>
        <taxon>Verrucomicrobiota</taxon>
        <taxon>Verrucomicrobiia</taxon>
        <taxon>Verrucomicrobiales</taxon>
        <taxon>Verrucomicrobiaceae</taxon>
        <taxon>Haloferula</taxon>
    </lineage>
</organism>
<keyword evidence="7" id="KW-1185">Reference proteome</keyword>
<dbReference type="InterPro" id="IPR044174">
    <property type="entry name" value="BC10-like"/>
</dbReference>
<sequence>MSLERIPAPPGDKALTAPAIVRGYDDAGRYALALTQRLAIRRAKLRRAEAVLLLEDDVIFHPNFRALAEGIDLPDDWGMFFLGCKHVEEPIPCAPGVVRVTHAIDTHAVAIRQPYFNRVIGALDAHGKPTPDHPLASDRFLAALQKEIPSYACFPNLAWQATDSSDLLHQTYSSYHLAGTQKAGLDLIERTYARMAGIPLAMPGTCSPKLGLLFLTRGDVHHPDIWREFVGEHPDKVRVFSHPKTPDATQGGFLEGTIIPEYHKTEWGSVSLVKASLALLRTALEDERLTHFVLLSESCIPIRPLSEMLRHLRRKPRSRFGWKDLEKCSDLQRGRAAHLPQIPDGCWKFQSQWWLLERLAAEWVARADYTDVFGGMPIPDEAYFATVLSLLGYPVDDRVVNHDITWADWSRSAGSPESFRSVDWLTVETMAESGAWFARKFPPDSDIAKWGLHRTEI</sequence>
<dbReference type="RefSeq" id="WP_184022004.1">
    <property type="nucleotide sequence ID" value="NZ_JACHFD010000033.1"/>
</dbReference>
<evidence type="ECO:0000313" key="7">
    <source>
        <dbReference type="Proteomes" id="UP000557717"/>
    </source>
</evidence>